<dbReference type="SUPFAM" id="SSF53271">
    <property type="entry name" value="PRTase-like"/>
    <property type="match status" value="1"/>
</dbReference>
<dbReference type="GO" id="GO:0051539">
    <property type="term" value="F:4 iron, 4 sulfur cluster binding"/>
    <property type="evidence" value="ECO:0007669"/>
    <property type="project" value="UniProtKB-KW"/>
</dbReference>
<dbReference type="HAMAP" id="MF_01931">
    <property type="entry name" value="PurF"/>
    <property type="match status" value="1"/>
</dbReference>
<reference evidence="13" key="1">
    <citation type="submission" date="2022-12" db="EMBL/GenBank/DDBJ databases">
        <title>Reference genome sequencing for broad-spectrum identification of bacterial and archaeal isolates by mass spectrometry.</title>
        <authorList>
            <person name="Sekiguchi Y."/>
            <person name="Tourlousse D.M."/>
        </authorList>
    </citation>
    <scope>NUCLEOTIDE SEQUENCE</scope>
    <source>
        <strain evidence="13">10succ1</strain>
    </source>
</reference>
<dbReference type="NCBIfam" id="TIGR01134">
    <property type="entry name" value="purF"/>
    <property type="match status" value="1"/>
</dbReference>
<keyword evidence="7 10" id="KW-0460">Magnesium</keyword>
<keyword evidence="7 11" id="KW-0408">Iron</keyword>
<dbReference type="InterPro" id="IPR005854">
    <property type="entry name" value="PurF"/>
</dbReference>
<feature type="binding site" evidence="7 10">
    <location>
        <position position="359"/>
    </location>
    <ligand>
        <name>Mg(2+)</name>
        <dbReference type="ChEBI" id="CHEBI:18420"/>
    </ligand>
</feature>
<comment type="similarity">
    <text evidence="2 7 8">In the C-terminal section; belongs to the purine/pyrimidine phosphoribosyltransferase family.</text>
</comment>
<accession>A0A9W6GL05</accession>
<evidence type="ECO:0000256" key="5">
    <source>
        <dbReference type="ARBA" id="ARBA00022755"/>
    </source>
</evidence>
<dbReference type="PROSITE" id="PS51278">
    <property type="entry name" value="GATASE_TYPE_2"/>
    <property type="match status" value="1"/>
</dbReference>
<keyword evidence="7 10" id="KW-0479">Metal-binding</keyword>
<dbReference type="InterPro" id="IPR029057">
    <property type="entry name" value="PRTase-like"/>
</dbReference>
<comment type="caution">
    <text evidence="13">The sequence shown here is derived from an EMBL/GenBank/DDBJ whole genome shotgun (WGS) entry which is preliminary data.</text>
</comment>
<evidence type="ECO:0000256" key="8">
    <source>
        <dbReference type="PIRNR" id="PIRNR000485"/>
    </source>
</evidence>
<name>A0A9W6GL05_9FUSO</name>
<evidence type="ECO:0000256" key="6">
    <source>
        <dbReference type="ARBA" id="ARBA00022962"/>
    </source>
</evidence>
<comment type="pathway">
    <text evidence="1 7 8">Purine metabolism; IMP biosynthesis via de novo pathway; N(1)-(5-phospho-D-ribosyl)glycinamide from 5-phospho-alpha-D-ribose 1-diphosphate: step 1/2.</text>
</comment>
<feature type="binding site" evidence="7 11">
    <location>
        <position position="444"/>
    </location>
    <ligand>
        <name>[4Fe-4S] cluster</name>
        <dbReference type="ChEBI" id="CHEBI:49883"/>
    </ligand>
</feature>
<dbReference type="Pfam" id="PF00156">
    <property type="entry name" value="Pribosyltran"/>
    <property type="match status" value="1"/>
</dbReference>
<comment type="catalytic activity">
    <reaction evidence="7 8">
        <text>5-phospho-beta-D-ribosylamine + L-glutamate + diphosphate = 5-phospho-alpha-D-ribose 1-diphosphate + L-glutamine + H2O</text>
        <dbReference type="Rhea" id="RHEA:14905"/>
        <dbReference type="ChEBI" id="CHEBI:15377"/>
        <dbReference type="ChEBI" id="CHEBI:29985"/>
        <dbReference type="ChEBI" id="CHEBI:33019"/>
        <dbReference type="ChEBI" id="CHEBI:58017"/>
        <dbReference type="ChEBI" id="CHEBI:58359"/>
        <dbReference type="ChEBI" id="CHEBI:58681"/>
        <dbReference type="EC" id="2.4.2.14"/>
    </reaction>
</comment>
<dbReference type="GO" id="GO:0004044">
    <property type="term" value="F:amidophosphoribosyltransferase activity"/>
    <property type="evidence" value="ECO:0007669"/>
    <property type="project" value="UniProtKB-UniRule"/>
</dbReference>
<evidence type="ECO:0000256" key="2">
    <source>
        <dbReference type="ARBA" id="ARBA00010138"/>
    </source>
</evidence>
<feature type="binding site" evidence="7 11">
    <location>
        <position position="395"/>
    </location>
    <ligand>
        <name>[4Fe-4S] cluster</name>
        <dbReference type="ChEBI" id="CHEBI:49883"/>
    </ligand>
</feature>
<dbReference type="InterPro" id="IPR000836">
    <property type="entry name" value="PRTase_dom"/>
</dbReference>
<dbReference type="Pfam" id="PF13537">
    <property type="entry name" value="GATase_7"/>
    <property type="match status" value="1"/>
</dbReference>
<dbReference type="AlphaFoldDB" id="A0A9W6GL05"/>
<keyword evidence="7 11" id="KW-0411">Iron-sulfur</keyword>
<feature type="binding site" evidence="7 11">
    <location>
        <position position="249"/>
    </location>
    <ligand>
        <name>[4Fe-4S] cluster</name>
        <dbReference type="ChEBI" id="CHEBI:49883"/>
    </ligand>
</feature>
<dbReference type="Proteomes" id="UP001144471">
    <property type="component" value="Unassembled WGS sequence"/>
</dbReference>
<gene>
    <name evidence="7 13" type="primary">purF</name>
    <name evidence="13" type="ORF">PM10SUCC1_12000</name>
</gene>
<sequence>MNRSIDKMEEECGVFGIFSREKKDGIADLTSIALHALQHRGQESAGITVSDFGEIETYKGMGLVGDVFISEVLEGLTGNSAIGHVRYSTQGGSLLENAQPLESPYRSGSVAIAHNGNITNAGKLRSALLKRDVNFSTTSDSEVILRMLTLDKGKNIVESLRDMTGILEGSYALVILADNELIGMRDPAGIRPLCLGQNSVGNWFLASESCALNSVGASMVRDIEPGEIVVIGEEGIRSTRYDLSHSSPCSFEHIYFARPDSIIDGIEVYSARVEGGRLLAKQKKVDADIVIGVPDSGIPAAIGFSEASDIPYGIGLVRNSYSGRSFIEPSQEIREDVVGRKLSTIKGSIAGKRVVVVDDSLVRGTTSRKLIEMLREAGAKEVHFRLASPPVKHPCFLGIDISDKGELLANGMSIGEMAEVIGADTLDFLSLENLYHSLGREGCCTGCFNGAYPAASAPSLHKLVSAS</sequence>
<evidence type="ECO:0000256" key="10">
    <source>
        <dbReference type="PIRSR" id="PIRSR000485-2"/>
    </source>
</evidence>
<proteinExistence type="inferred from homology"/>
<evidence type="ECO:0000259" key="12">
    <source>
        <dbReference type="PROSITE" id="PS51278"/>
    </source>
</evidence>
<feature type="binding site" evidence="7 10">
    <location>
        <position position="296"/>
    </location>
    <ligand>
        <name>Mg(2+)</name>
        <dbReference type="ChEBI" id="CHEBI:18420"/>
    </ligand>
</feature>
<evidence type="ECO:0000256" key="4">
    <source>
        <dbReference type="ARBA" id="ARBA00022679"/>
    </source>
</evidence>
<dbReference type="PIRSF" id="PIRSF000485">
    <property type="entry name" value="Amd_phspho_trans"/>
    <property type="match status" value="1"/>
</dbReference>
<dbReference type="GO" id="GO:0006189">
    <property type="term" value="P:'de novo' IMP biosynthetic process"/>
    <property type="evidence" value="ECO:0007669"/>
    <property type="project" value="UniProtKB-UniRule"/>
</dbReference>
<dbReference type="InterPro" id="IPR029055">
    <property type="entry name" value="Ntn_hydrolases_N"/>
</dbReference>
<evidence type="ECO:0000313" key="14">
    <source>
        <dbReference type="Proteomes" id="UP001144471"/>
    </source>
</evidence>
<comment type="function">
    <text evidence="7">Catalyzes the formation of phosphoribosylamine from phosphoribosylpyrophosphate (PRPP) and glutamine.</text>
</comment>
<keyword evidence="6 7" id="KW-0315">Glutamine amidotransferase</keyword>
<dbReference type="InterPro" id="IPR035584">
    <property type="entry name" value="PurF_N"/>
</dbReference>
<dbReference type="GO" id="GO:0009113">
    <property type="term" value="P:purine nucleobase biosynthetic process"/>
    <property type="evidence" value="ECO:0007669"/>
    <property type="project" value="UniProtKB-UniRule"/>
</dbReference>
<organism evidence="13 14">
    <name type="scientific">Propionigenium maris DSM 9537</name>
    <dbReference type="NCBI Taxonomy" id="1123000"/>
    <lineage>
        <taxon>Bacteria</taxon>
        <taxon>Fusobacteriati</taxon>
        <taxon>Fusobacteriota</taxon>
        <taxon>Fusobacteriia</taxon>
        <taxon>Fusobacteriales</taxon>
        <taxon>Fusobacteriaceae</taxon>
        <taxon>Propionigenium</taxon>
    </lineage>
</organism>
<evidence type="ECO:0000313" key="13">
    <source>
        <dbReference type="EMBL" id="GLI55686.1"/>
    </source>
</evidence>
<dbReference type="Gene3D" id="3.40.50.2020">
    <property type="match status" value="1"/>
</dbReference>
<keyword evidence="3 7" id="KW-0328">Glycosyltransferase</keyword>
<dbReference type="InterPro" id="IPR017932">
    <property type="entry name" value="GATase_2_dom"/>
</dbReference>
<keyword evidence="14" id="KW-1185">Reference proteome</keyword>
<feature type="domain" description="Glutamine amidotransferase type-2" evidence="12">
    <location>
        <begin position="12"/>
        <end position="234"/>
    </location>
</feature>
<evidence type="ECO:0000256" key="7">
    <source>
        <dbReference type="HAMAP-Rule" id="MF_01931"/>
    </source>
</evidence>
<feature type="binding site" evidence="7 11">
    <location>
        <position position="447"/>
    </location>
    <ligand>
        <name>[4Fe-4S] cluster</name>
        <dbReference type="ChEBI" id="CHEBI:49883"/>
    </ligand>
</feature>
<evidence type="ECO:0000256" key="3">
    <source>
        <dbReference type="ARBA" id="ARBA00022676"/>
    </source>
</evidence>
<protein>
    <recommendedName>
        <fullName evidence="7">Amidophosphoribosyltransferase</fullName>
        <shortName evidence="7">ATase</shortName>
        <ecNumber evidence="7">2.4.2.14</ecNumber>
    </recommendedName>
    <alternativeName>
        <fullName evidence="7">Glutamine phosphoribosylpyrophosphate amidotransferase</fullName>
        <shortName evidence="7">GPATase</shortName>
    </alternativeName>
</protein>
<keyword evidence="4 7" id="KW-0808">Transferase</keyword>
<keyword evidence="7" id="KW-0004">4Fe-4S</keyword>
<dbReference type="RefSeq" id="WP_281834354.1">
    <property type="nucleotide sequence ID" value="NZ_BSDY01000005.1"/>
</dbReference>
<dbReference type="CDD" id="cd06223">
    <property type="entry name" value="PRTases_typeI"/>
    <property type="match status" value="1"/>
</dbReference>
<dbReference type="Gene3D" id="3.60.20.10">
    <property type="entry name" value="Glutamine Phosphoribosylpyrophosphate, subunit 1, domain 1"/>
    <property type="match status" value="1"/>
</dbReference>
<evidence type="ECO:0000256" key="1">
    <source>
        <dbReference type="ARBA" id="ARBA00005209"/>
    </source>
</evidence>
<dbReference type="EMBL" id="BSDY01000005">
    <property type="protein sequence ID" value="GLI55686.1"/>
    <property type="molecule type" value="Genomic_DNA"/>
</dbReference>
<comment type="cofactor">
    <cofactor evidence="7 10">
        <name>Mg(2+)</name>
        <dbReference type="ChEBI" id="CHEBI:18420"/>
    </cofactor>
    <text evidence="7 10">Binds 1 Mg(2+) ion per subunit.</text>
</comment>
<dbReference type="PANTHER" id="PTHR11907">
    <property type="entry name" value="AMIDOPHOSPHORIBOSYLTRANSFERASE"/>
    <property type="match status" value="1"/>
</dbReference>
<dbReference type="GO" id="GO:0000287">
    <property type="term" value="F:magnesium ion binding"/>
    <property type="evidence" value="ECO:0007669"/>
    <property type="project" value="UniProtKB-UniRule"/>
</dbReference>
<dbReference type="CDD" id="cd00715">
    <property type="entry name" value="GPATase_N"/>
    <property type="match status" value="1"/>
</dbReference>
<keyword evidence="5 7" id="KW-0658">Purine biosynthesis</keyword>
<evidence type="ECO:0000256" key="9">
    <source>
        <dbReference type="PIRSR" id="PIRSR000485-1"/>
    </source>
</evidence>
<comment type="cofactor">
    <cofactor evidence="7 11">
        <name>[4Fe-4S] cluster</name>
        <dbReference type="ChEBI" id="CHEBI:49883"/>
    </cofactor>
    <text evidence="7 11">Binds 1 [4Fe-4S] cluster per subunit.</text>
</comment>
<feature type="active site" description="Nucleophile" evidence="7 9">
    <location>
        <position position="12"/>
    </location>
</feature>
<dbReference type="EC" id="2.4.2.14" evidence="7"/>
<feature type="binding site" evidence="7 10">
    <location>
        <position position="358"/>
    </location>
    <ligand>
        <name>Mg(2+)</name>
        <dbReference type="ChEBI" id="CHEBI:18420"/>
    </ligand>
</feature>
<evidence type="ECO:0000256" key="11">
    <source>
        <dbReference type="PIRSR" id="PIRSR000485-3"/>
    </source>
</evidence>
<dbReference type="SUPFAM" id="SSF56235">
    <property type="entry name" value="N-terminal nucleophile aminohydrolases (Ntn hydrolases)"/>
    <property type="match status" value="1"/>
</dbReference>